<keyword evidence="2" id="KW-0808">Transferase</keyword>
<evidence type="ECO:0000313" key="2">
    <source>
        <dbReference type="EMBL" id="AMR82201.1"/>
    </source>
</evidence>
<dbReference type="KEGG" id="cnan:A2G96_31275"/>
<dbReference type="InterPro" id="IPR029063">
    <property type="entry name" value="SAM-dependent_MTases_sf"/>
</dbReference>
<organism evidence="2 3">
    <name type="scientific">Cupriavidus nantongensis</name>
    <dbReference type="NCBI Taxonomy" id="1796606"/>
    <lineage>
        <taxon>Bacteria</taxon>
        <taxon>Pseudomonadati</taxon>
        <taxon>Pseudomonadota</taxon>
        <taxon>Betaproteobacteria</taxon>
        <taxon>Burkholderiales</taxon>
        <taxon>Burkholderiaceae</taxon>
        <taxon>Cupriavidus</taxon>
    </lineage>
</organism>
<evidence type="ECO:0000313" key="3">
    <source>
        <dbReference type="Proteomes" id="UP000075238"/>
    </source>
</evidence>
<dbReference type="GO" id="GO:0032259">
    <property type="term" value="P:methylation"/>
    <property type="evidence" value="ECO:0007669"/>
    <property type="project" value="UniProtKB-KW"/>
</dbReference>
<dbReference type="Gene3D" id="3.40.50.150">
    <property type="entry name" value="Vaccinia Virus protein VP39"/>
    <property type="match status" value="1"/>
</dbReference>
<dbReference type="SUPFAM" id="SSF53335">
    <property type="entry name" value="S-adenosyl-L-methionine-dependent methyltransferases"/>
    <property type="match status" value="1"/>
</dbReference>
<proteinExistence type="predicted"/>
<dbReference type="GO" id="GO:0008168">
    <property type="term" value="F:methyltransferase activity"/>
    <property type="evidence" value="ECO:0007669"/>
    <property type="project" value="UniProtKB-KW"/>
</dbReference>
<dbReference type="AlphaFoldDB" id="A0A142JVT9"/>
<dbReference type="CDD" id="cd02440">
    <property type="entry name" value="AdoMet_MTases"/>
    <property type="match status" value="1"/>
</dbReference>
<dbReference type="Proteomes" id="UP000075238">
    <property type="component" value="Chromosome 2"/>
</dbReference>
<feature type="domain" description="Methyltransferase type 12" evidence="1">
    <location>
        <begin position="103"/>
        <end position="186"/>
    </location>
</feature>
<protein>
    <submittedName>
        <fullName evidence="2">SAM-dependent methyltransferase</fullName>
    </submittedName>
</protein>
<evidence type="ECO:0000259" key="1">
    <source>
        <dbReference type="Pfam" id="PF08242"/>
    </source>
</evidence>
<dbReference type="OrthoDB" id="20930at2"/>
<accession>A0A142JVT9</accession>
<keyword evidence="2" id="KW-0489">Methyltransferase</keyword>
<dbReference type="STRING" id="1796606.A2G96_31275"/>
<name>A0A142JVT9_9BURK</name>
<keyword evidence="3" id="KW-1185">Reference proteome</keyword>
<dbReference type="Pfam" id="PF08242">
    <property type="entry name" value="Methyltransf_12"/>
    <property type="match status" value="1"/>
</dbReference>
<sequence>MSPNTATTHPALVQRLMRTIKPLVPAWLRTYYHVRREQQHDARYGAKPPGEVFSDVYHSSLWGEADEPGFYSGTGSHDPRIVEPYAEAVTALLRELPRKPDVVDLGCGDFHIGSRIRPACARYVACDVVAPLIAANRARYAHLDVDFRCLDIAGDELPAGDVVFLRQVLQHLDNDRIARVLAKLHRYQVLVLTEHLPLAPDFPPNAKKRLGASTRLARMVPSGVVLTAPPFNLKPVRSRVLCEVREGAGVIQTVAYTLH</sequence>
<dbReference type="InterPro" id="IPR013217">
    <property type="entry name" value="Methyltransf_12"/>
</dbReference>
<dbReference type="EMBL" id="CP014845">
    <property type="protein sequence ID" value="AMR82201.1"/>
    <property type="molecule type" value="Genomic_DNA"/>
</dbReference>
<gene>
    <name evidence="2" type="ORF">A2G96_31275</name>
</gene>
<dbReference type="RefSeq" id="WP_062803978.1">
    <property type="nucleotide sequence ID" value="NZ_CP014845.1"/>
</dbReference>
<reference evidence="2 3" key="1">
    <citation type="submission" date="2016-03" db="EMBL/GenBank/DDBJ databases">
        <title>Complete genome sequence of a novel chlorpyrifos degrading bacterium, Cupriavidus nantongensis sp. X1.</title>
        <authorList>
            <person name="Fang L."/>
        </authorList>
    </citation>
    <scope>NUCLEOTIDE SEQUENCE [LARGE SCALE GENOMIC DNA]</scope>
    <source>
        <strain evidence="2 3">X1</strain>
    </source>
</reference>